<dbReference type="AlphaFoldDB" id="A0A1Z4LQG8"/>
<protein>
    <recommendedName>
        <fullName evidence="3">DUF4359 domain-containing protein</fullName>
    </recommendedName>
</protein>
<name>A0A1Z4LQG8_9CYAN</name>
<dbReference type="Proteomes" id="UP000218418">
    <property type="component" value="Chromosome"/>
</dbReference>
<reference evidence="1 2" key="1">
    <citation type="submission" date="2017-06" db="EMBL/GenBank/DDBJ databases">
        <title>Genome sequencing of cyanobaciteial culture collection at National Institute for Environmental Studies (NIES).</title>
        <authorList>
            <person name="Hirose Y."/>
            <person name="Shimura Y."/>
            <person name="Fujisawa T."/>
            <person name="Nakamura Y."/>
            <person name="Kawachi M."/>
        </authorList>
    </citation>
    <scope>NUCLEOTIDE SEQUENCE [LARGE SCALE GENOMIC DNA]</scope>
    <source>
        <strain evidence="1 2">NIES-267</strain>
    </source>
</reference>
<evidence type="ECO:0008006" key="3">
    <source>
        <dbReference type="Google" id="ProtNLM"/>
    </source>
</evidence>
<keyword evidence="2" id="KW-1185">Reference proteome</keyword>
<organism evidence="1 2">
    <name type="scientific">Calothrix parasitica NIES-267</name>
    <dbReference type="NCBI Taxonomy" id="1973488"/>
    <lineage>
        <taxon>Bacteria</taxon>
        <taxon>Bacillati</taxon>
        <taxon>Cyanobacteriota</taxon>
        <taxon>Cyanophyceae</taxon>
        <taxon>Nostocales</taxon>
        <taxon>Calotrichaceae</taxon>
        <taxon>Calothrix</taxon>
    </lineage>
</organism>
<dbReference type="EMBL" id="AP018227">
    <property type="protein sequence ID" value="BAY83358.1"/>
    <property type="molecule type" value="Genomic_DNA"/>
</dbReference>
<accession>A0A1Z4LQG8</accession>
<gene>
    <name evidence="1" type="ORF">NIES267_28450</name>
</gene>
<sequence>MKVVSIAAYAGVAALVALGVAMTGTNPSRAEYEEYATLRLSEYLKEQGCSKTPSFLDNIIKFDCGKVIDSASPQIKQIIKASTQKHDYVLFSVYRTNLEINSLLPTYQFETLGALDNFFIYKAQRE</sequence>
<proteinExistence type="predicted"/>
<dbReference type="OrthoDB" id="573423at2"/>
<evidence type="ECO:0000313" key="1">
    <source>
        <dbReference type="EMBL" id="BAY83358.1"/>
    </source>
</evidence>
<evidence type="ECO:0000313" key="2">
    <source>
        <dbReference type="Proteomes" id="UP000218418"/>
    </source>
</evidence>
<dbReference type="Pfam" id="PF14271">
    <property type="entry name" value="DUF4359"/>
    <property type="match status" value="1"/>
</dbReference>
<dbReference type="InterPro" id="IPR025578">
    <property type="entry name" value="DUF4359"/>
</dbReference>